<feature type="region of interest" description="Disordered" evidence="1">
    <location>
        <begin position="160"/>
        <end position="217"/>
    </location>
</feature>
<name>A0A8J2WRD8_9STRA</name>
<comment type="caution">
    <text evidence="2">The sequence shown here is derived from an EMBL/GenBank/DDBJ whole genome shotgun (WGS) entry which is preliminary data.</text>
</comment>
<gene>
    <name evidence="2" type="ORF">PECAL_5P21960</name>
</gene>
<protein>
    <submittedName>
        <fullName evidence="2">Uncharacterized protein</fullName>
    </submittedName>
</protein>
<evidence type="ECO:0000313" key="3">
    <source>
        <dbReference type="Proteomes" id="UP000789595"/>
    </source>
</evidence>
<keyword evidence="3" id="KW-1185">Reference proteome</keyword>
<feature type="compositionally biased region" description="Basic and acidic residues" evidence="1">
    <location>
        <begin position="207"/>
        <end position="217"/>
    </location>
</feature>
<sequence>MTQWSPVKGANLLVDPRAAQRRERREQRYPAPPVPPVEPPPTYDFSKRFRKPHATRGGADFGRSSAPRNYFKDVPPPERVDQKPMTAKDFAKMKHVEFKKHLAISRSGVDGSTPLACRRGLLPKTMGSGRHQTKVDRSKCKTGAADALGGVLSRRRLQGAGRVAVQGPRPARRRRRVCAHARPRGARPARLHNHGKTPALPRRGHRAAPEIRAARGG</sequence>
<dbReference type="EMBL" id="CAKKNE010000005">
    <property type="protein sequence ID" value="CAH0377665.1"/>
    <property type="molecule type" value="Genomic_DNA"/>
</dbReference>
<dbReference type="AlphaFoldDB" id="A0A8J2WRD8"/>
<proteinExistence type="predicted"/>
<organism evidence="2 3">
    <name type="scientific">Pelagomonas calceolata</name>
    <dbReference type="NCBI Taxonomy" id="35677"/>
    <lineage>
        <taxon>Eukaryota</taxon>
        <taxon>Sar</taxon>
        <taxon>Stramenopiles</taxon>
        <taxon>Ochrophyta</taxon>
        <taxon>Pelagophyceae</taxon>
        <taxon>Pelagomonadales</taxon>
        <taxon>Pelagomonadaceae</taxon>
        <taxon>Pelagomonas</taxon>
    </lineage>
</organism>
<evidence type="ECO:0000256" key="1">
    <source>
        <dbReference type="SAM" id="MobiDB-lite"/>
    </source>
</evidence>
<feature type="region of interest" description="Disordered" evidence="1">
    <location>
        <begin position="1"/>
        <end position="84"/>
    </location>
</feature>
<feature type="compositionally biased region" description="Basic residues" evidence="1">
    <location>
        <begin position="170"/>
        <end position="195"/>
    </location>
</feature>
<dbReference type="Proteomes" id="UP000789595">
    <property type="component" value="Unassembled WGS sequence"/>
</dbReference>
<accession>A0A8J2WRD8</accession>
<reference evidence="2" key="1">
    <citation type="submission" date="2021-11" db="EMBL/GenBank/DDBJ databases">
        <authorList>
            <consortium name="Genoscope - CEA"/>
            <person name="William W."/>
        </authorList>
    </citation>
    <scope>NUCLEOTIDE SEQUENCE</scope>
</reference>
<feature type="compositionally biased region" description="Pro residues" evidence="1">
    <location>
        <begin position="30"/>
        <end position="42"/>
    </location>
</feature>
<evidence type="ECO:0000313" key="2">
    <source>
        <dbReference type="EMBL" id="CAH0377665.1"/>
    </source>
</evidence>
<feature type="compositionally biased region" description="Basic and acidic residues" evidence="1">
    <location>
        <begin position="18"/>
        <end position="28"/>
    </location>
</feature>